<organism evidence="2 3">
    <name type="scientific">Alsobacter metallidurans</name>
    <dbReference type="NCBI Taxonomy" id="340221"/>
    <lineage>
        <taxon>Bacteria</taxon>
        <taxon>Pseudomonadati</taxon>
        <taxon>Pseudomonadota</taxon>
        <taxon>Alphaproteobacteria</taxon>
        <taxon>Hyphomicrobiales</taxon>
        <taxon>Alsobacteraceae</taxon>
        <taxon>Alsobacter</taxon>
    </lineage>
</organism>
<dbReference type="EMBL" id="BMES01000001">
    <property type="protein sequence ID" value="GGH14607.1"/>
    <property type="molecule type" value="Genomic_DNA"/>
</dbReference>
<feature type="region of interest" description="Disordered" evidence="1">
    <location>
        <begin position="53"/>
        <end position="99"/>
    </location>
</feature>
<reference evidence="2" key="1">
    <citation type="journal article" date="2014" name="Int. J. Syst. Evol. Microbiol.">
        <title>Complete genome sequence of Corynebacterium casei LMG S-19264T (=DSM 44701T), isolated from a smear-ripened cheese.</title>
        <authorList>
            <consortium name="US DOE Joint Genome Institute (JGI-PGF)"/>
            <person name="Walter F."/>
            <person name="Albersmeier A."/>
            <person name="Kalinowski J."/>
            <person name="Ruckert C."/>
        </authorList>
    </citation>
    <scope>NUCLEOTIDE SEQUENCE</scope>
    <source>
        <strain evidence="2">CGMCC 1.12214</strain>
    </source>
</reference>
<reference evidence="2" key="2">
    <citation type="submission" date="2020-09" db="EMBL/GenBank/DDBJ databases">
        <authorList>
            <person name="Sun Q."/>
            <person name="Zhou Y."/>
        </authorList>
    </citation>
    <scope>NUCLEOTIDE SEQUENCE</scope>
    <source>
        <strain evidence="2">CGMCC 1.12214</strain>
    </source>
</reference>
<dbReference type="AlphaFoldDB" id="A0A917I5J5"/>
<evidence type="ECO:0000313" key="2">
    <source>
        <dbReference type="EMBL" id="GGH14607.1"/>
    </source>
</evidence>
<comment type="caution">
    <text evidence="2">The sequence shown here is derived from an EMBL/GenBank/DDBJ whole genome shotgun (WGS) entry which is preliminary data.</text>
</comment>
<keyword evidence="3" id="KW-1185">Reference proteome</keyword>
<evidence type="ECO:0000256" key="1">
    <source>
        <dbReference type="SAM" id="MobiDB-lite"/>
    </source>
</evidence>
<gene>
    <name evidence="2" type="ORF">GCM10007036_14040</name>
</gene>
<name>A0A917I5J5_9HYPH</name>
<evidence type="ECO:0000313" key="3">
    <source>
        <dbReference type="Proteomes" id="UP000603912"/>
    </source>
</evidence>
<protein>
    <submittedName>
        <fullName evidence="2">Uncharacterized protein</fullName>
    </submittedName>
</protein>
<proteinExistence type="predicted"/>
<accession>A0A917I5J5</accession>
<sequence>MAGSGNKVRRALGKYRRTITDGHKAMPLSGRALWHFVCQVSVVETGLVECAKGRGPAGARRRAGQDPDRFGVGQGARDRQGPHRQRRKAPPQAYAPLRP</sequence>
<dbReference type="Proteomes" id="UP000603912">
    <property type="component" value="Unassembled WGS sequence"/>
</dbReference>